<gene>
    <name evidence="1" type="ORF">ACFQ1S_41250</name>
</gene>
<evidence type="ECO:0000313" key="2">
    <source>
        <dbReference type="Proteomes" id="UP001597045"/>
    </source>
</evidence>
<reference evidence="2" key="1">
    <citation type="journal article" date="2019" name="Int. J. Syst. Evol. Microbiol.">
        <title>The Global Catalogue of Microorganisms (GCM) 10K type strain sequencing project: providing services to taxonomists for standard genome sequencing and annotation.</title>
        <authorList>
            <consortium name="The Broad Institute Genomics Platform"/>
            <consortium name="The Broad Institute Genome Sequencing Center for Infectious Disease"/>
            <person name="Wu L."/>
            <person name="Ma J."/>
        </authorList>
    </citation>
    <scope>NUCLEOTIDE SEQUENCE [LARGE SCALE GENOMIC DNA]</scope>
    <source>
        <strain evidence="2">JCM 31486</strain>
    </source>
</reference>
<feature type="non-terminal residue" evidence="1">
    <location>
        <position position="1"/>
    </location>
</feature>
<organism evidence="1 2">
    <name type="scientific">Kibdelosporangium lantanae</name>
    <dbReference type="NCBI Taxonomy" id="1497396"/>
    <lineage>
        <taxon>Bacteria</taxon>
        <taxon>Bacillati</taxon>
        <taxon>Actinomycetota</taxon>
        <taxon>Actinomycetes</taxon>
        <taxon>Pseudonocardiales</taxon>
        <taxon>Pseudonocardiaceae</taxon>
        <taxon>Kibdelosporangium</taxon>
    </lineage>
</organism>
<keyword evidence="2" id="KW-1185">Reference proteome</keyword>
<dbReference type="Pfam" id="PF05834">
    <property type="entry name" value="Lycopene_cycl"/>
    <property type="match status" value="1"/>
</dbReference>
<accession>A0ABW3MLF0</accession>
<sequence>LAALPPDVTAAEPAVVRAYTTKPHVIRRSYAILSNDRLLAALAKNVTAITGKVVQIRPDSVDLADGREIRARTVVNAMGARGGTAEQTAYGIIVPQDVVVEPLEEPFERLRAAGPVEQRWHLVGRHA</sequence>
<comment type="caution">
    <text evidence="1">The sequence shown here is derived from an EMBL/GenBank/DDBJ whole genome shotgun (WGS) entry which is preliminary data.</text>
</comment>
<dbReference type="EMBL" id="JBHTIS010003666">
    <property type="protein sequence ID" value="MFD1051527.1"/>
    <property type="molecule type" value="Genomic_DNA"/>
</dbReference>
<evidence type="ECO:0000313" key="1">
    <source>
        <dbReference type="EMBL" id="MFD1051527.1"/>
    </source>
</evidence>
<dbReference type="SUPFAM" id="SSF51905">
    <property type="entry name" value="FAD/NAD(P)-binding domain"/>
    <property type="match status" value="1"/>
</dbReference>
<proteinExistence type="predicted"/>
<name>A0ABW3MLF0_9PSEU</name>
<dbReference type="Proteomes" id="UP001597045">
    <property type="component" value="Unassembled WGS sequence"/>
</dbReference>
<dbReference type="InterPro" id="IPR036188">
    <property type="entry name" value="FAD/NAD-bd_sf"/>
</dbReference>
<protein>
    <submittedName>
        <fullName evidence="1">Lycopene cyclase family protein</fullName>
    </submittedName>
</protein>